<dbReference type="OrthoDB" id="410133at2759"/>
<organism evidence="1 2">
    <name type="scientific">Symbiodinium microadriaticum</name>
    <name type="common">Dinoflagellate</name>
    <name type="synonym">Zooxanthella microadriatica</name>
    <dbReference type="NCBI Taxonomy" id="2951"/>
    <lineage>
        <taxon>Eukaryota</taxon>
        <taxon>Sar</taxon>
        <taxon>Alveolata</taxon>
        <taxon>Dinophyceae</taxon>
        <taxon>Suessiales</taxon>
        <taxon>Symbiodiniaceae</taxon>
        <taxon>Symbiodinium</taxon>
    </lineage>
</organism>
<evidence type="ECO:0000313" key="1">
    <source>
        <dbReference type="EMBL" id="OLP73590.1"/>
    </source>
</evidence>
<name>A0A1Q9BSK5_SYMMI</name>
<evidence type="ECO:0000313" key="2">
    <source>
        <dbReference type="Proteomes" id="UP000186817"/>
    </source>
</evidence>
<comment type="caution">
    <text evidence="1">The sequence shown here is derived from an EMBL/GenBank/DDBJ whole genome shotgun (WGS) entry which is preliminary data.</text>
</comment>
<dbReference type="EMBL" id="LSRX01005161">
    <property type="protein sequence ID" value="OLP73590.1"/>
    <property type="molecule type" value="Genomic_DNA"/>
</dbReference>
<reference evidence="1 2" key="1">
    <citation type="submission" date="2016-02" db="EMBL/GenBank/DDBJ databases">
        <title>Genome analysis of coral dinoflagellate symbionts highlights evolutionary adaptations to a symbiotic lifestyle.</title>
        <authorList>
            <person name="Aranda M."/>
            <person name="Li Y."/>
            <person name="Liew Y.J."/>
            <person name="Baumgarten S."/>
            <person name="Simakov O."/>
            <person name="Wilson M."/>
            <person name="Piel J."/>
            <person name="Ashoor H."/>
            <person name="Bougouffa S."/>
            <person name="Bajic V.B."/>
            <person name="Ryu T."/>
            <person name="Ravasi T."/>
            <person name="Bayer T."/>
            <person name="Micklem G."/>
            <person name="Kim H."/>
            <person name="Bhak J."/>
            <person name="Lajeunesse T.C."/>
            <person name="Voolstra C.R."/>
        </authorList>
    </citation>
    <scope>NUCLEOTIDE SEQUENCE [LARGE SCALE GENOMIC DNA]</scope>
    <source>
        <strain evidence="1 2">CCMP2467</strain>
    </source>
</reference>
<dbReference type="Proteomes" id="UP000186817">
    <property type="component" value="Unassembled WGS sequence"/>
</dbReference>
<accession>A0A1Q9BSK5</accession>
<keyword evidence="2" id="KW-1185">Reference proteome</keyword>
<sequence length="139" mass="16016">MARHQAARCEPADLVAVIDLAFANLAPAERLWPRSQQTLRRRLDTVLERLGIRADLQDSELVRRRGRWASHRVMEIYLQEVSAIVFFPKLPLDVREKVLLVAQSLESILGKACAGWLVRGRVLLLALERKFRRTDLFAF</sequence>
<gene>
    <name evidence="1" type="ORF">AK812_SmicGene47124</name>
</gene>
<protein>
    <submittedName>
        <fullName evidence="1">Uncharacterized protein</fullName>
    </submittedName>
</protein>
<proteinExistence type="predicted"/>
<dbReference type="AlphaFoldDB" id="A0A1Q9BSK5"/>